<accession>A0A090CL16</accession>
<dbReference type="Proteomes" id="UP000001197">
    <property type="component" value="Chromosome 5"/>
</dbReference>
<evidence type="ECO:0000256" key="5">
    <source>
        <dbReference type="ARBA" id="ARBA00038359"/>
    </source>
</evidence>
<feature type="transmembrane region" description="Helical" evidence="6">
    <location>
        <begin position="43"/>
        <end position="65"/>
    </location>
</feature>
<dbReference type="GO" id="GO:0016020">
    <property type="term" value="C:membrane"/>
    <property type="evidence" value="ECO:0007669"/>
    <property type="project" value="UniProtKB-SubCell"/>
</dbReference>
<evidence type="ECO:0000256" key="1">
    <source>
        <dbReference type="ARBA" id="ARBA00004141"/>
    </source>
</evidence>
<evidence type="ECO:0000313" key="9">
    <source>
        <dbReference type="Proteomes" id="UP000001197"/>
    </source>
</evidence>
<feature type="transmembrane region" description="Helical" evidence="6">
    <location>
        <begin position="12"/>
        <end position="31"/>
    </location>
</feature>
<dbReference type="InParanoid" id="A0A090CL16"/>
<reference evidence="9" key="2">
    <citation type="journal article" date="2014" name="Genetics">
        <title>Maintaining two mating types: Structure of the mating type locus and its role in heterokaryosis in Podospora anserina.</title>
        <authorList>
            <person name="Grognet P."/>
            <person name="Bidard F."/>
            <person name="Kuchly C."/>
            <person name="Tong L.C.H."/>
            <person name="Coppin E."/>
            <person name="Benkhali J.A."/>
            <person name="Couloux A."/>
            <person name="Wincker P."/>
            <person name="Debuchy R."/>
            <person name="Silar P."/>
        </authorList>
    </citation>
    <scope>GENOME REANNOTATION</scope>
    <source>
        <strain evidence="9">S / ATCC MYA-4624 / DSM 980 / FGSC 10383</strain>
    </source>
</reference>
<feature type="transmembrane region" description="Helical" evidence="6">
    <location>
        <begin position="172"/>
        <end position="192"/>
    </location>
</feature>
<evidence type="ECO:0000256" key="3">
    <source>
        <dbReference type="ARBA" id="ARBA00022989"/>
    </source>
</evidence>
<evidence type="ECO:0000313" key="8">
    <source>
        <dbReference type="EMBL" id="CDP28995.1"/>
    </source>
</evidence>
<reference evidence="8 9" key="1">
    <citation type="journal article" date="2008" name="Genome Biol.">
        <title>The genome sequence of the model ascomycete fungus Podospora anserina.</title>
        <authorList>
            <person name="Espagne E."/>
            <person name="Lespinet O."/>
            <person name="Malagnac F."/>
            <person name="Da Silva C."/>
            <person name="Jaillon O."/>
            <person name="Porcel B.M."/>
            <person name="Couloux A."/>
            <person name="Aury J.-M."/>
            <person name="Segurens B."/>
            <person name="Poulain J."/>
            <person name="Anthouard V."/>
            <person name="Grossetete S."/>
            <person name="Khalili H."/>
            <person name="Coppin E."/>
            <person name="Dequard-Chablat M."/>
            <person name="Picard M."/>
            <person name="Contamine V."/>
            <person name="Arnaise S."/>
            <person name="Bourdais A."/>
            <person name="Berteaux-Lecellier V."/>
            <person name="Gautheret D."/>
            <person name="de Vries R.P."/>
            <person name="Battaglia E."/>
            <person name="Coutinho P.M."/>
            <person name="Danchin E.G.J."/>
            <person name="Henrissat B."/>
            <person name="El Khoury R."/>
            <person name="Sainsard-Chanet A."/>
            <person name="Boivin A."/>
            <person name="Pinan-Lucarre B."/>
            <person name="Sellem C.H."/>
            <person name="Debuchy R."/>
            <person name="Wincker P."/>
            <person name="Weissenbach J."/>
            <person name="Silar P."/>
        </authorList>
    </citation>
    <scope>NUCLEOTIDE SEQUENCE [LARGE SCALE GENOMIC DNA]</scope>
    <source>
        <strain evidence="9">S / ATCC MYA-4624 / DSM 980 / FGSC 10383</strain>
    </source>
</reference>
<keyword evidence="3 6" id="KW-1133">Transmembrane helix</keyword>
<dbReference type="AlphaFoldDB" id="A0A090CL16"/>
<comment type="subcellular location">
    <subcellularLocation>
        <location evidence="1">Membrane</location>
        <topology evidence="1">Multi-pass membrane protein</topology>
    </subcellularLocation>
</comment>
<dbReference type="EMBL" id="FO904940">
    <property type="protein sequence ID" value="CDP28995.1"/>
    <property type="molecule type" value="Genomic_DNA"/>
</dbReference>
<feature type="domain" description="Rhodopsin" evidence="7">
    <location>
        <begin position="27"/>
        <end position="261"/>
    </location>
</feature>
<dbReference type="InterPro" id="IPR049326">
    <property type="entry name" value="Rhodopsin_dom_fungi"/>
</dbReference>
<dbReference type="InterPro" id="IPR052337">
    <property type="entry name" value="SAT4-like"/>
</dbReference>
<feature type="transmembrane region" description="Helical" evidence="6">
    <location>
        <begin position="85"/>
        <end position="109"/>
    </location>
</feature>
<keyword evidence="4 6" id="KW-0472">Membrane</keyword>
<evidence type="ECO:0000256" key="2">
    <source>
        <dbReference type="ARBA" id="ARBA00022692"/>
    </source>
</evidence>
<proteinExistence type="inferred from homology"/>
<feature type="transmembrane region" description="Helical" evidence="6">
    <location>
        <begin position="240"/>
        <end position="260"/>
    </location>
</feature>
<dbReference type="eggNOG" id="ENOG502SM6B">
    <property type="taxonomic scope" value="Eukaryota"/>
</dbReference>
<evidence type="ECO:0000256" key="4">
    <source>
        <dbReference type="ARBA" id="ARBA00023136"/>
    </source>
</evidence>
<keyword evidence="9" id="KW-1185">Reference proteome</keyword>
<dbReference type="PANTHER" id="PTHR33048:SF47">
    <property type="entry name" value="INTEGRAL MEMBRANE PROTEIN-RELATED"/>
    <property type="match status" value="1"/>
</dbReference>
<keyword evidence="2 6" id="KW-0812">Transmembrane</keyword>
<protein>
    <recommendedName>
        <fullName evidence="7">Rhodopsin domain-containing protein</fullName>
    </recommendedName>
</protein>
<dbReference type="PANTHER" id="PTHR33048">
    <property type="entry name" value="PTH11-LIKE INTEGRAL MEMBRANE PROTEIN (AFU_ORTHOLOGUE AFUA_5G11245)"/>
    <property type="match status" value="1"/>
</dbReference>
<evidence type="ECO:0000256" key="6">
    <source>
        <dbReference type="SAM" id="Phobius"/>
    </source>
</evidence>
<dbReference type="Pfam" id="PF20684">
    <property type="entry name" value="Fung_rhodopsin"/>
    <property type="match status" value="1"/>
</dbReference>
<feature type="transmembrane region" description="Helical" evidence="6">
    <location>
        <begin position="121"/>
        <end position="141"/>
    </location>
</feature>
<sequence>MIRGSQSYSLLGWIVSFIIICSIFVLLRFWSSRIQKRKFYADDFLVLLAHIAMIAMASVTIWGIVNGLGNPATELSIDEFKVMAQVLVGASVTWTVSTTVVKMAVLWLYTRIFDVVIFRRIAYGLIGVCACYGIAFEIVFITRCNPVSQEWDPVPWGSCKDPKETQLASNSINLVLDVAIVVLPMIPLWSLQMALTKKLVITGMFGFGFGTVAVMLYRVYVTVHANPDPALALADVGLLSFIELWLGIIVACVPTTAPVFRTYVKPTLFKALSQFCGYSRKTISNPIETIGGSGKASGGRSGHHHNFRSNRDYAELSIASTFDSRRSSDISLVPPSGAKTRTHCGPGGVVGSPGLQGGVYVEQQFHVQELGNNNRIR</sequence>
<organism evidence="8 9">
    <name type="scientific">Podospora anserina (strain S / ATCC MYA-4624 / DSM 980 / FGSC 10383)</name>
    <name type="common">Pleurage anserina</name>
    <dbReference type="NCBI Taxonomy" id="515849"/>
    <lineage>
        <taxon>Eukaryota</taxon>
        <taxon>Fungi</taxon>
        <taxon>Dikarya</taxon>
        <taxon>Ascomycota</taxon>
        <taxon>Pezizomycotina</taxon>
        <taxon>Sordariomycetes</taxon>
        <taxon>Sordariomycetidae</taxon>
        <taxon>Sordariales</taxon>
        <taxon>Podosporaceae</taxon>
        <taxon>Podospora</taxon>
        <taxon>Podospora anserina</taxon>
    </lineage>
</organism>
<name>A0A090CL16_PODAN</name>
<feature type="transmembrane region" description="Helical" evidence="6">
    <location>
        <begin position="199"/>
        <end position="220"/>
    </location>
</feature>
<evidence type="ECO:0000259" key="7">
    <source>
        <dbReference type="Pfam" id="PF20684"/>
    </source>
</evidence>
<comment type="similarity">
    <text evidence="5">Belongs to the SAT4 family.</text>
</comment>